<dbReference type="EMBL" id="OIVN01001757">
    <property type="protein sequence ID" value="SPC97325.1"/>
    <property type="molecule type" value="Genomic_DNA"/>
</dbReference>
<sequence length="106" mass="11755">MGLEILEEFRPVTPIQAISEARRFNHGAGLYDLDETKELDNVECHTPKSPAHTFKSVPLVCPPAPKKPRPARIKLSPPAQGYFKVPHDLASVFISLNNPSKKIRAS</sequence>
<dbReference type="InterPro" id="IPR053115">
    <property type="entry name" value="CDK_inhibitor"/>
</dbReference>
<dbReference type="PANTHER" id="PTHR35162:SF2">
    <property type="entry name" value="OS08G0516600 PROTEIN"/>
    <property type="match status" value="1"/>
</dbReference>
<dbReference type="AlphaFoldDB" id="A0A2N9GCU9"/>
<reference evidence="1" key="1">
    <citation type="submission" date="2018-02" db="EMBL/GenBank/DDBJ databases">
        <authorList>
            <person name="Cohen D.B."/>
            <person name="Kent A.D."/>
        </authorList>
    </citation>
    <scope>NUCLEOTIDE SEQUENCE</scope>
</reference>
<proteinExistence type="predicted"/>
<evidence type="ECO:0000313" key="1">
    <source>
        <dbReference type="EMBL" id="SPC97325.1"/>
    </source>
</evidence>
<name>A0A2N9GCU9_FAGSY</name>
<protein>
    <submittedName>
        <fullName evidence="1">Uncharacterized protein</fullName>
    </submittedName>
</protein>
<organism evidence="1">
    <name type="scientific">Fagus sylvatica</name>
    <name type="common">Beechnut</name>
    <dbReference type="NCBI Taxonomy" id="28930"/>
    <lineage>
        <taxon>Eukaryota</taxon>
        <taxon>Viridiplantae</taxon>
        <taxon>Streptophyta</taxon>
        <taxon>Embryophyta</taxon>
        <taxon>Tracheophyta</taxon>
        <taxon>Spermatophyta</taxon>
        <taxon>Magnoliopsida</taxon>
        <taxon>eudicotyledons</taxon>
        <taxon>Gunneridae</taxon>
        <taxon>Pentapetalae</taxon>
        <taxon>rosids</taxon>
        <taxon>fabids</taxon>
        <taxon>Fagales</taxon>
        <taxon>Fagaceae</taxon>
        <taxon>Fagus</taxon>
    </lineage>
</organism>
<gene>
    <name evidence="1" type="ORF">FSB_LOCUS25207</name>
</gene>
<accession>A0A2N9GCU9</accession>
<dbReference type="PANTHER" id="PTHR35162">
    <property type="entry name" value="OS08G0516600 PROTEIN"/>
    <property type="match status" value="1"/>
</dbReference>